<dbReference type="GO" id="GO:0004352">
    <property type="term" value="F:glutamate dehydrogenase (NAD+) activity"/>
    <property type="evidence" value="ECO:0007669"/>
    <property type="project" value="TreeGrafter"/>
</dbReference>
<dbReference type="InterPro" id="IPR006097">
    <property type="entry name" value="Glu/Leu/Phe/Val/Trp_DH_dimer"/>
</dbReference>
<organism evidence="9 10">
    <name type="scientific">Candidatus Abyssobacteria bacterium SURF_17</name>
    <dbReference type="NCBI Taxonomy" id="2093361"/>
    <lineage>
        <taxon>Bacteria</taxon>
        <taxon>Pseudomonadati</taxon>
        <taxon>Candidatus Hydrogenedentota</taxon>
        <taxon>Candidatus Abyssobacteria</taxon>
    </lineage>
</organism>
<dbReference type="InterPro" id="IPR006095">
    <property type="entry name" value="Glu/Leu/Phe/Val/Trp_DH"/>
</dbReference>
<dbReference type="PIRSF" id="PIRSF000185">
    <property type="entry name" value="Glu_DH"/>
    <property type="match status" value="1"/>
</dbReference>
<dbReference type="InterPro" id="IPR006096">
    <property type="entry name" value="Glu/Leu/Phe/Val/Trp_DH_C"/>
</dbReference>
<keyword evidence="5" id="KW-0520">NAD</keyword>
<evidence type="ECO:0000256" key="7">
    <source>
        <dbReference type="RuleBase" id="RU004417"/>
    </source>
</evidence>
<evidence type="ECO:0000313" key="9">
    <source>
        <dbReference type="EMBL" id="RJP68585.1"/>
    </source>
</evidence>
<dbReference type="Pfam" id="PF02812">
    <property type="entry name" value="ELFV_dehydrog_N"/>
    <property type="match status" value="1"/>
</dbReference>
<feature type="active site" description="Proton donor" evidence="4">
    <location>
        <position position="76"/>
    </location>
</feature>
<feature type="binding site" evidence="5">
    <location>
        <position position="166"/>
    </location>
    <ligand>
        <name>NAD(+)</name>
        <dbReference type="ChEBI" id="CHEBI:57540"/>
    </ligand>
</feature>
<evidence type="ECO:0000256" key="1">
    <source>
        <dbReference type="ARBA" id="ARBA00006382"/>
    </source>
</evidence>
<dbReference type="SUPFAM" id="SSF53223">
    <property type="entry name" value="Aminoacid dehydrogenase-like, N-terminal domain"/>
    <property type="match status" value="1"/>
</dbReference>
<dbReference type="PROSITE" id="PS00074">
    <property type="entry name" value="GLFV_DEHYDROGENASE"/>
    <property type="match status" value="1"/>
</dbReference>
<keyword evidence="5" id="KW-0547">Nucleotide-binding</keyword>
<keyword evidence="2 3" id="KW-0560">Oxidoreductase</keyword>
<feature type="domain" description="Glutamate/phenylalanine/leucine/valine/L-tryptophan dehydrogenase C-terminal" evidence="8">
    <location>
        <begin position="159"/>
        <end position="389"/>
    </location>
</feature>
<comment type="caution">
    <text evidence="9">The sequence shown here is derived from an EMBL/GenBank/DDBJ whole genome shotgun (WGS) entry which is preliminary data.</text>
</comment>
<dbReference type="InterPro" id="IPR036291">
    <property type="entry name" value="NAD(P)-bd_dom_sf"/>
</dbReference>
<reference evidence="9 10" key="1">
    <citation type="journal article" date="2017" name="ISME J.">
        <title>Energy and carbon metabolisms in a deep terrestrial subsurface fluid microbial community.</title>
        <authorList>
            <person name="Momper L."/>
            <person name="Jungbluth S.P."/>
            <person name="Lee M.D."/>
            <person name="Amend J.P."/>
        </authorList>
    </citation>
    <scope>NUCLEOTIDE SEQUENCE [LARGE SCALE GENOMIC DNA]</scope>
    <source>
        <strain evidence="9">SURF_17</strain>
    </source>
</reference>
<evidence type="ECO:0000259" key="8">
    <source>
        <dbReference type="SMART" id="SM00839"/>
    </source>
</evidence>
<sequence length="389" mass="41962">MGIKMAGKARKPIYRLQVHDDKLNFTGFLVIDSLIYGLSAGGVRMRSGLTEREIARLARAMSHKFAAAQIPIGGAKSGIDADPRRPDKADVMKRFGELIGPLLAEMYLAGEDMGTTRFDVANIYRSAGVDPVAVAKKKMAAKGITIELPNYFDMLSNESNLEELMTGYGVGECAEEACRLLGMSLAGATVSIQGFGTVGSRTAQFLAQKGAKVVAVADVNGTVYRRDGLPVEQLVAARDELGMMDRQKFDFDYEHLSRDDWLAVDADIIIPAAVADAITKANAGRITAKLVIEAGNIPATAEAERQLQRNGIALVPDFIANAGAACGFGLLLSGQTRFDPQAILQEIGHRIRIATAKVLEASLKRKQLPRKAAEKIAEQELAKIRQEFA</sequence>
<dbReference type="EMBL" id="QZKI01000090">
    <property type="protein sequence ID" value="RJP68585.1"/>
    <property type="molecule type" value="Genomic_DNA"/>
</dbReference>
<evidence type="ECO:0000256" key="6">
    <source>
        <dbReference type="PIRSR" id="PIRSR000185-3"/>
    </source>
</evidence>
<dbReference type="PANTHER" id="PTHR11606:SF13">
    <property type="entry name" value="GLUTAMATE DEHYDROGENASE 1, MITOCHONDRIAL"/>
    <property type="match status" value="1"/>
</dbReference>
<protein>
    <recommendedName>
        <fullName evidence="3">Glutamate dehydrogenase</fullName>
    </recommendedName>
</protein>
<evidence type="ECO:0000256" key="3">
    <source>
        <dbReference type="PIRNR" id="PIRNR000185"/>
    </source>
</evidence>
<gene>
    <name evidence="9" type="ORF">C4532_12375</name>
</gene>
<dbReference type="SUPFAM" id="SSF51735">
    <property type="entry name" value="NAD(P)-binding Rossmann-fold domains"/>
    <property type="match status" value="1"/>
</dbReference>
<feature type="site" description="Important for catalysis" evidence="6">
    <location>
        <position position="112"/>
    </location>
</feature>
<dbReference type="AlphaFoldDB" id="A0A419EVV2"/>
<proteinExistence type="inferred from homology"/>
<dbReference type="InterPro" id="IPR033524">
    <property type="entry name" value="Glu/Leu/Phe/Val_DH_AS"/>
</dbReference>
<dbReference type="Gene3D" id="3.40.50.10860">
    <property type="entry name" value="Leucine Dehydrogenase, chain A, domain 1"/>
    <property type="match status" value="1"/>
</dbReference>
<accession>A0A419EVV2</accession>
<dbReference type="PANTHER" id="PTHR11606">
    <property type="entry name" value="GLUTAMATE DEHYDROGENASE"/>
    <property type="match status" value="1"/>
</dbReference>
<dbReference type="Pfam" id="PF00208">
    <property type="entry name" value="ELFV_dehydrog"/>
    <property type="match status" value="1"/>
</dbReference>
<dbReference type="GO" id="GO:0000166">
    <property type="term" value="F:nucleotide binding"/>
    <property type="evidence" value="ECO:0007669"/>
    <property type="project" value="UniProtKB-KW"/>
</dbReference>
<evidence type="ECO:0000256" key="2">
    <source>
        <dbReference type="ARBA" id="ARBA00023002"/>
    </source>
</evidence>
<dbReference type="InterPro" id="IPR046346">
    <property type="entry name" value="Aminoacid_DH-like_N_sf"/>
</dbReference>
<name>A0A419EVV2_9BACT</name>
<feature type="binding site" evidence="5">
    <location>
        <position position="64"/>
    </location>
    <ligand>
        <name>substrate</name>
    </ligand>
</feature>
<comment type="similarity">
    <text evidence="1 3 7">Belongs to the Glu/Leu/Phe/Val dehydrogenases family.</text>
</comment>
<dbReference type="Proteomes" id="UP000285961">
    <property type="component" value="Unassembled WGS sequence"/>
</dbReference>
<dbReference type="GO" id="GO:0006538">
    <property type="term" value="P:L-glutamate catabolic process"/>
    <property type="evidence" value="ECO:0007669"/>
    <property type="project" value="TreeGrafter"/>
</dbReference>
<evidence type="ECO:0000256" key="4">
    <source>
        <dbReference type="PIRSR" id="PIRSR000185-1"/>
    </source>
</evidence>
<evidence type="ECO:0000313" key="10">
    <source>
        <dbReference type="Proteomes" id="UP000285961"/>
    </source>
</evidence>
<dbReference type="InterPro" id="IPR014362">
    <property type="entry name" value="Glu_DH"/>
</dbReference>
<dbReference type="SMART" id="SM00839">
    <property type="entry name" value="ELFV_dehydrog"/>
    <property type="match status" value="1"/>
</dbReference>
<dbReference type="PRINTS" id="PR00082">
    <property type="entry name" value="GLFDHDRGNASE"/>
</dbReference>
<dbReference type="Gene3D" id="3.40.50.720">
    <property type="entry name" value="NAD(P)-binding Rossmann-like Domain"/>
    <property type="match status" value="1"/>
</dbReference>
<evidence type="ECO:0000256" key="5">
    <source>
        <dbReference type="PIRSR" id="PIRSR000185-2"/>
    </source>
</evidence>